<evidence type="ECO:0000256" key="5">
    <source>
        <dbReference type="ARBA" id="ARBA00015413"/>
    </source>
</evidence>
<evidence type="ECO:0000256" key="12">
    <source>
        <dbReference type="ARBA" id="ARBA00024057"/>
    </source>
</evidence>
<feature type="domain" description="SET" evidence="16">
    <location>
        <begin position="115"/>
        <end position="229"/>
    </location>
</feature>
<dbReference type="PROSITE" id="PS51567">
    <property type="entry name" value="SAM_MT43_SUVAR420_1"/>
    <property type="match status" value="1"/>
</dbReference>
<comment type="subcellular location">
    <subcellularLocation>
        <location evidence="3">Chromosome</location>
    </subcellularLocation>
    <subcellularLocation>
        <location evidence="2">Nucleus</location>
    </subcellularLocation>
</comment>
<comment type="caution">
    <text evidence="17">The sequence shown here is derived from an EMBL/GenBank/DDBJ whole genome shotgun (WGS) entry which is preliminary data.</text>
</comment>
<dbReference type="CDD" id="cd10524">
    <property type="entry name" value="SET_Suv4-20-like"/>
    <property type="match status" value="1"/>
</dbReference>
<comment type="function">
    <text evidence="1">Histone methyltransferase that trimethylates 'Lys-20' of histone H4 to form H4K20me3.</text>
</comment>
<feature type="compositionally biased region" description="Basic and acidic residues" evidence="15">
    <location>
        <begin position="368"/>
        <end position="392"/>
    </location>
</feature>
<evidence type="ECO:0000256" key="3">
    <source>
        <dbReference type="ARBA" id="ARBA00004286"/>
    </source>
</evidence>
<keyword evidence="9" id="KW-0949">S-adenosyl-L-methionine</keyword>
<accession>A0A3D8QCN4</accession>
<keyword evidence="11" id="KW-0539">Nucleus</keyword>
<dbReference type="EC" id="2.1.1.372" evidence="12"/>
<evidence type="ECO:0000256" key="10">
    <source>
        <dbReference type="ARBA" id="ARBA00022853"/>
    </source>
</evidence>
<sequence length="682" mass="76780">MPARPTSPKKQRLTLAQLHSYDDILTDALVDHVYYWTSIRKNRIAYHPSRGIREEDVSKILQNTVIIEKNTAKAEAQLMALPGLKKFADNLNSLKEKEDFRQHLRRYINIYLPECPFEVASTNRFTVVTHEAAITARRFIKKGEIIRYLCGIQVIMTPEEEAQVKKSRRDFSIVVSSRNKSASLFLGPARFANHDCQSNAQLQTTSSNGMEVKAVRDIELGEEITVTYGENYFGEDNIECLCKTCEELCQNGWQAEEDEDGNKITPKPSIESEQQAQGISHGLRKRRRLSTGSSRTESMTPDISNIRPVISKRTPKSRSRFQCLKGSTQSQTPERPNFQPRKRKRDFEDSGADSVSPKKQRQILSVVKTEELEVPKLEPLPAHDEDVSRDESISEPTSGATPESSAEHPTETDNTSVDDDTIVVQRPSASEEMPTESTTLEMLGESEPAAASCPILVGPSTSADHPAIIEETGSLPSVEGDESSKCNKNSPRTKKKAALPVPNTDYDHAPAVRIPGDYLYNDALLAEPTMAWINCTRCDEPFVQQNSYFTKSSCPKCERHSKLYGFLWPKTDREGSDDEEERILDHRTVHRFIRPEEEKLSRKRDQAAIEQHASRALSIAIEQEKIKKWNAGSGWELSAKEKKKLEKAVSKKLGKTEKEKKGVSKKQSKQERANPGKLKGGR</sequence>
<evidence type="ECO:0000256" key="15">
    <source>
        <dbReference type="SAM" id="MobiDB-lite"/>
    </source>
</evidence>
<evidence type="ECO:0000256" key="13">
    <source>
        <dbReference type="ARBA" id="ARBA00030653"/>
    </source>
</evidence>
<dbReference type="GO" id="GO:0032259">
    <property type="term" value="P:methylation"/>
    <property type="evidence" value="ECO:0007669"/>
    <property type="project" value="UniProtKB-KW"/>
</dbReference>
<dbReference type="InterPro" id="IPR039977">
    <property type="entry name" value="Suv4-20/Set9"/>
</dbReference>
<dbReference type="EMBL" id="PDLM01000016">
    <property type="protein sequence ID" value="RDW59622.1"/>
    <property type="molecule type" value="Genomic_DNA"/>
</dbReference>
<dbReference type="PROSITE" id="PS50280">
    <property type="entry name" value="SET"/>
    <property type="match status" value="1"/>
</dbReference>
<dbReference type="InterPro" id="IPR041938">
    <property type="entry name" value="Hist-Lys_N-MTase_N"/>
</dbReference>
<feature type="region of interest" description="Disordered" evidence="15">
    <location>
        <begin position="256"/>
        <end position="420"/>
    </location>
</feature>
<dbReference type="PANTHER" id="PTHR12977">
    <property type="entry name" value="SUPPRESSOR OF VARIEGATION 4-20-RELATED"/>
    <property type="match status" value="1"/>
</dbReference>
<feature type="compositionally biased region" description="Polar residues" evidence="15">
    <location>
        <begin position="394"/>
        <end position="404"/>
    </location>
</feature>
<feature type="region of interest" description="Disordered" evidence="15">
    <location>
        <begin position="640"/>
        <end position="682"/>
    </location>
</feature>
<feature type="compositionally biased region" description="Basic and acidic residues" evidence="15">
    <location>
        <begin position="640"/>
        <end position="674"/>
    </location>
</feature>
<evidence type="ECO:0000256" key="6">
    <source>
        <dbReference type="ARBA" id="ARBA00022454"/>
    </source>
</evidence>
<dbReference type="GO" id="GO:0005634">
    <property type="term" value="C:nucleus"/>
    <property type="evidence" value="ECO:0007669"/>
    <property type="project" value="UniProtKB-SubCell"/>
</dbReference>
<evidence type="ECO:0000256" key="14">
    <source>
        <dbReference type="ARBA" id="ARBA00048081"/>
    </source>
</evidence>
<evidence type="ECO:0000256" key="2">
    <source>
        <dbReference type="ARBA" id="ARBA00004123"/>
    </source>
</evidence>
<evidence type="ECO:0000313" key="17">
    <source>
        <dbReference type="EMBL" id="RDW59622.1"/>
    </source>
</evidence>
<dbReference type="SUPFAM" id="SSF82199">
    <property type="entry name" value="SET domain"/>
    <property type="match status" value="1"/>
</dbReference>
<dbReference type="SMART" id="SM00317">
    <property type="entry name" value="SET"/>
    <property type="match status" value="1"/>
</dbReference>
<dbReference type="AlphaFoldDB" id="A0A3D8QCN4"/>
<keyword evidence="10" id="KW-0156">Chromatin regulator</keyword>
<evidence type="ECO:0000256" key="9">
    <source>
        <dbReference type="ARBA" id="ARBA00022691"/>
    </source>
</evidence>
<dbReference type="Gene3D" id="1.10.10.1700">
    <property type="entry name" value="Histone-lysine N-methyltransferase"/>
    <property type="match status" value="1"/>
</dbReference>
<dbReference type="InterPro" id="IPR046341">
    <property type="entry name" value="SET_dom_sf"/>
</dbReference>
<dbReference type="Pfam" id="PF00856">
    <property type="entry name" value="SET"/>
    <property type="match status" value="1"/>
</dbReference>
<evidence type="ECO:0000256" key="8">
    <source>
        <dbReference type="ARBA" id="ARBA00022679"/>
    </source>
</evidence>
<evidence type="ECO:0000256" key="4">
    <source>
        <dbReference type="ARBA" id="ARBA00014232"/>
    </source>
</evidence>
<dbReference type="PANTHER" id="PTHR12977:SF4">
    <property type="entry name" value="HISTONE-LYSINE N-METHYLTRANSFERASE KMT5B"/>
    <property type="match status" value="1"/>
</dbReference>
<evidence type="ECO:0000256" key="1">
    <source>
        <dbReference type="ARBA" id="ARBA00001984"/>
    </source>
</evidence>
<dbReference type="Gene3D" id="2.170.270.10">
    <property type="entry name" value="SET domain"/>
    <property type="match status" value="1"/>
</dbReference>
<protein>
    <recommendedName>
        <fullName evidence="5">Histone-lysine N-methyltransferase SET9</fullName>
        <ecNumber evidence="12">2.1.1.372</ecNumber>
    </recommendedName>
    <alternativeName>
        <fullName evidence="4">Histone-lysine N-methyltransferase set9</fullName>
    </alternativeName>
    <alternativeName>
        <fullName evidence="13">SET domain protein 9</fullName>
    </alternativeName>
</protein>
<dbReference type="InterPro" id="IPR001214">
    <property type="entry name" value="SET_dom"/>
</dbReference>
<dbReference type="STRING" id="1849047.A0A3D8QCN4"/>
<name>A0A3D8QCN4_9HELO</name>
<evidence type="ECO:0000313" key="18">
    <source>
        <dbReference type="Proteomes" id="UP000256645"/>
    </source>
</evidence>
<gene>
    <name evidence="17" type="ORF">BP6252_12709</name>
</gene>
<reference evidence="17 18" key="1">
    <citation type="journal article" date="2018" name="IMA Fungus">
        <title>IMA Genome-F 9: Draft genome sequence of Annulohypoxylon stygium, Aspergillus mulundensis, Berkeleyomyces basicola (syn. Thielaviopsis basicola), Ceratocystis smalleyi, two Cercospora beticola strains, Coleophoma cylindrospora, Fusarium fracticaudum, Phialophora cf. hyalina, and Morchella septimelata.</title>
        <authorList>
            <person name="Wingfield B.D."/>
            <person name="Bills G.F."/>
            <person name="Dong Y."/>
            <person name="Huang W."/>
            <person name="Nel W.J."/>
            <person name="Swalarsk-Parry B.S."/>
            <person name="Vaghefi N."/>
            <person name="Wilken P.M."/>
            <person name="An Z."/>
            <person name="de Beer Z.W."/>
            <person name="De Vos L."/>
            <person name="Chen L."/>
            <person name="Duong T.A."/>
            <person name="Gao Y."/>
            <person name="Hammerbacher A."/>
            <person name="Kikkert J.R."/>
            <person name="Li Y."/>
            <person name="Li H."/>
            <person name="Li K."/>
            <person name="Li Q."/>
            <person name="Liu X."/>
            <person name="Ma X."/>
            <person name="Naidoo K."/>
            <person name="Pethybridge S.J."/>
            <person name="Sun J."/>
            <person name="Steenkamp E.T."/>
            <person name="van der Nest M.A."/>
            <person name="van Wyk S."/>
            <person name="Wingfield M.J."/>
            <person name="Xiong C."/>
            <person name="Yue Q."/>
            <person name="Zhang X."/>
        </authorList>
    </citation>
    <scope>NUCLEOTIDE SEQUENCE [LARGE SCALE GENOMIC DNA]</scope>
    <source>
        <strain evidence="17 18">BP6252</strain>
    </source>
</reference>
<feature type="region of interest" description="Disordered" evidence="15">
    <location>
        <begin position="472"/>
        <end position="502"/>
    </location>
</feature>
<feature type="compositionally biased region" description="Polar residues" evidence="15">
    <location>
        <begin position="325"/>
        <end position="334"/>
    </location>
</feature>
<evidence type="ECO:0000256" key="7">
    <source>
        <dbReference type="ARBA" id="ARBA00022603"/>
    </source>
</evidence>
<dbReference type="InterPro" id="IPR025783">
    <property type="entry name" value="Set9_fungi"/>
</dbReference>
<keyword evidence="18" id="KW-1185">Reference proteome</keyword>
<keyword evidence="8" id="KW-0808">Transferase</keyword>
<comment type="catalytic activity">
    <reaction evidence="14">
        <text>L-lysyl(20)-[histone H4] + 3 S-adenosyl-L-methionine = N(6),N(6),N(6)-trimethyl-L-lysyl(20)-[histone H4] + 3 S-adenosyl-L-homocysteine + 3 H(+)</text>
        <dbReference type="Rhea" id="RHEA:64456"/>
        <dbReference type="Rhea" id="RHEA-COMP:15554"/>
        <dbReference type="Rhea" id="RHEA-COMP:15998"/>
        <dbReference type="ChEBI" id="CHEBI:15378"/>
        <dbReference type="ChEBI" id="CHEBI:29969"/>
        <dbReference type="ChEBI" id="CHEBI:57856"/>
        <dbReference type="ChEBI" id="CHEBI:59789"/>
        <dbReference type="ChEBI" id="CHEBI:61961"/>
        <dbReference type="EC" id="2.1.1.372"/>
    </reaction>
</comment>
<keyword evidence="7" id="KW-0489">Methyltransferase</keyword>
<proteinExistence type="predicted"/>
<dbReference type="OrthoDB" id="6627536at2759"/>
<dbReference type="Proteomes" id="UP000256645">
    <property type="component" value="Unassembled WGS sequence"/>
</dbReference>
<evidence type="ECO:0000256" key="11">
    <source>
        <dbReference type="ARBA" id="ARBA00023242"/>
    </source>
</evidence>
<organism evidence="17 18">
    <name type="scientific">Coleophoma cylindrospora</name>
    <dbReference type="NCBI Taxonomy" id="1849047"/>
    <lineage>
        <taxon>Eukaryota</taxon>
        <taxon>Fungi</taxon>
        <taxon>Dikarya</taxon>
        <taxon>Ascomycota</taxon>
        <taxon>Pezizomycotina</taxon>
        <taxon>Leotiomycetes</taxon>
        <taxon>Helotiales</taxon>
        <taxon>Dermateaceae</taxon>
        <taxon>Coleophoma</taxon>
    </lineage>
</organism>
<dbReference type="GO" id="GO:0140943">
    <property type="term" value="F:histone H4K20 trimethyltransferase activity"/>
    <property type="evidence" value="ECO:0007669"/>
    <property type="project" value="UniProtKB-EC"/>
</dbReference>
<evidence type="ECO:0000259" key="16">
    <source>
        <dbReference type="PROSITE" id="PS50280"/>
    </source>
</evidence>
<keyword evidence="6" id="KW-0158">Chromosome</keyword>
<dbReference type="GO" id="GO:0005694">
    <property type="term" value="C:chromosome"/>
    <property type="evidence" value="ECO:0007669"/>
    <property type="project" value="UniProtKB-SubCell"/>
</dbReference>
<feature type="compositionally biased region" description="Polar residues" evidence="15">
    <location>
        <begin position="290"/>
        <end position="303"/>
    </location>
</feature>